<feature type="compositionally biased region" description="Basic and acidic residues" evidence="3">
    <location>
        <begin position="141"/>
        <end position="150"/>
    </location>
</feature>
<feature type="region of interest" description="Disordered" evidence="3">
    <location>
        <begin position="101"/>
        <end position="127"/>
    </location>
</feature>
<name>A0A8B8V3L0_BALMU</name>
<accession>A0A8B8V3L0</accession>
<sequence>MWSRRCRRRRCCCWGCRRAERHGARLQRAAGGSRSSSSSERHTEPGGGGGDTRGRRAGGAGRGGGAPPHRGLARAGLVRLLPGPGRPRFSTRRAGQRLLHLAARRGRGRESCRRRPHLLPRSPGELEQGLEELALLAAAERPSDPGEHSQDGPGPLAEVAGLQPPPPPAQDPEQLSVIRQKDLVSAALAGKALLERNQDMSWQYEQMHKELTDKLEQLEQERRELRRFENQEGEWEGREAKLENDVKELQDELERQQVHLREVDGEKTQAVQELSEQNQRLLAQFSRVQLPLLFSIAPCLWTHCQEWN</sequence>
<dbReference type="OrthoDB" id="9451547at2759"/>
<feature type="coiled-coil region" evidence="2">
    <location>
        <begin position="201"/>
        <end position="280"/>
    </location>
</feature>
<dbReference type="GeneID" id="118880039"/>
<keyword evidence="1 2" id="KW-0175">Coiled coil</keyword>
<dbReference type="GO" id="GO:0047496">
    <property type="term" value="P:vesicle transport along microtubule"/>
    <property type="evidence" value="ECO:0007669"/>
    <property type="project" value="TreeGrafter"/>
</dbReference>
<feature type="compositionally biased region" description="Gly residues" evidence="3">
    <location>
        <begin position="45"/>
        <end position="66"/>
    </location>
</feature>
<dbReference type="PANTHER" id="PTHR32123">
    <property type="entry name" value="BICD FAMILY-LIKE CARGO ADAPTER"/>
    <property type="match status" value="1"/>
</dbReference>
<proteinExistence type="predicted"/>
<dbReference type="Proteomes" id="UP000694857">
    <property type="component" value="Chromosome 14"/>
</dbReference>
<dbReference type="AlphaFoldDB" id="A0A8B8V3L0"/>
<dbReference type="KEGG" id="bmus:118880039"/>
<gene>
    <name evidence="5" type="primary">LOC118880039</name>
</gene>
<dbReference type="GO" id="GO:0055107">
    <property type="term" value="P:Golgi to secretory granule transport"/>
    <property type="evidence" value="ECO:0007669"/>
    <property type="project" value="TreeGrafter"/>
</dbReference>
<feature type="region of interest" description="Disordered" evidence="3">
    <location>
        <begin position="140"/>
        <end position="173"/>
    </location>
</feature>
<evidence type="ECO:0000256" key="1">
    <source>
        <dbReference type="ARBA" id="ARBA00023054"/>
    </source>
</evidence>
<keyword evidence="4" id="KW-1185">Reference proteome</keyword>
<evidence type="ECO:0000313" key="4">
    <source>
        <dbReference type="Proteomes" id="UP000694857"/>
    </source>
</evidence>
<feature type="compositionally biased region" description="Low complexity" evidence="3">
    <location>
        <begin position="28"/>
        <end position="38"/>
    </location>
</feature>
<organism evidence="4 5">
    <name type="scientific">Balaenoptera musculus</name>
    <name type="common">Blue whale</name>
    <dbReference type="NCBI Taxonomy" id="9771"/>
    <lineage>
        <taxon>Eukaryota</taxon>
        <taxon>Metazoa</taxon>
        <taxon>Chordata</taxon>
        <taxon>Craniata</taxon>
        <taxon>Vertebrata</taxon>
        <taxon>Euteleostomi</taxon>
        <taxon>Mammalia</taxon>
        <taxon>Eutheria</taxon>
        <taxon>Laurasiatheria</taxon>
        <taxon>Artiodactyla</taxon>
        <taxon>Whippomorpha</taxon>
        <taxon>Cetacea</taxon>
        <taxon>Mysticeti</taxon>
        <taxon>Balaenopteridae</taxon>
        <taxon>Balaenoptera</taxon>
    </lineage>
</organism>
<dbReference type="PANTHER" id="PTHR32123:SF12">
    <property type="entry name" value="BICD FAMILY-LIKE CARGO ADAPTER 1"/>
    <property type="match status" value="1"/>
</dbReference>
<dbReference type="RefSeq" id="XP_036679292.1">
    <property type="nucleotide sequence ID" value="XM_036823397.1"/>
</dbReference>
<reference evidence="5" key="1">
    <citation type="submission" date="2025-08" db="UniProtKB">
        <authorList>
            <consortium name="RefSeq"/>
        </authorList>
    </citation>
    <scope>IDENTIFICATION</scope>
    <source>
        <tissue evidence="5">Epidermis and Blubber</tissue>
    </source>
</reference>
<evidence type="ECO:0000313" key="5">
    <source>
        <dbReference type="RefSeq" id="XP_036679292.1"/>
    </source>
</evidence>
<evidence type="ECO:0000256" key="3">
    <source>
        <dbReference type="SAM" id="MobiDB-lite"/>
    </source>
</evidence>
<feature type="region of interest" description="Disordered" evidence="3">
    <location>
        <begin position="24"/>
        <end position="74"/>
    </location>
</feature>
<protein>
    <submittedName>
        <fullName evidence="5">BICD family-like cargo adapter 1</fullName>
    </submittedName>
</protein>
<dbReference type="InterPro" id="IPR051149">
    <property type="entry name" value="Spindly/BICDR_Dynein_Adapter"/>
</dbReference>
<evidence type="ECO:0000256" key="2">
    <source>
        <dbReference type="SAM" id="Coils"/>
    </source>
</evidence>